<reference evidence="2 3" key="3">
    <citation type="journal article" date="2017" name="G3 (Bethesda)">
        <title>Comparative analysis highlights variable genome content of wheat rusts and divergence of the mating loci.</title>
        <authorList>
            <person name="Cuomo C.A."/>
            <person name="Bakkeren G."/>
            <person name="Khalil H.B."/>
            <person name="Panwar V."/>
            <person name="Joly D."/>
            <person name="Linning R."/>
            <person name="Sakthikumar S."/>
            <person name="Song X."/>
            <person name="Adiconis X."/>
            <person name="Fan L."/>
            <person name="Goldberg J.M."/>
            <person name="Levin J.Z."/>
            <person name="Young S."/>
            <person name="Zeng Q."/>
            <person name="Anikster Y."/>
            <person name="Bruce M."/>
            <person name="Wang M."/>
            <person name="Yin C."/>
            <person name="McCallum B."/>
            <person name="Szabo L.J."/>
            <person name="Hulbert S."/>
            <person name="Chen X."/>
            <person name="Fellers J.P."/>
        </authorList>
    </citation>
    <scope>NUCLEOTIDE SEQUENCE</scope>
    <source>
        <strain evidence="3">Isolate 1-1 / race 1 (BBBD)</strain>
        <strain evidence="2">isolate 1-1 / race 1 (BBBD)</strain>
    </source>
</reference>
<evidence type="ECO:0000313" key="3">
    <source>
        <dbReference type="Proteomes" id="UP000005240"/>
    </source>
</evidence>
<evidence type="ECO:0000313" key="2">
    <source>
        <dbReference type="EnsemblFungi" id="PTTG_10590-t43_1-p1"/>
    </source>
</evidence>
<dbReference type="VEuPathDB" id="FungiDB:PTTG_10590"/>
<reference evidence="2" key="4">
    <citation type="submission" date="2025-05" db="UniProtKB">
        <authorList>
            <consortium name="EnsemblFungi"/>
        </authorList>
    </citation>
    <scope>IDENTIFICATION</scope>
    <source>
        <strain evidence="2">isolate 1-1 / race 1 (BBBD)</strain>
    </source>
</reference>
<reference evidence="1" key="1">
    <citation type="submission" date="2009-11" db="EMBL/GenBank/DDBJ databases">
        <authorList>
            <consortium name="The Broad Institute Genome Sequencing Platform"/>
            <person name="Ward D."/>
            <person name="Feldgarden M."/>
            <person name="Earl A."/>
            <person name="Young S.K."/>
            <person name="Zeng Q."/>
            <person name="Koehrsen M."/>
            <person name="Alvarado L."/>
            <person name="Berlin A."/>
            <person name="Bochicchio J."/>
            <person name="Borenstein D."/>
            <person name="Chapman S.B."/>
            <person name="Chen Z."/>
            <person name="Engels R."/>
            <person name="Freedman E."/>
            <person name="Gellesch M."/>
            <person name="Goldberg J."/>
            <person name="Griggs A."/>
            <person name="Gujja S."/>
            <person name="Heilman E."/>
            <person name="Heiman D."/>
            <person name="Hepburn T."/>
            <person name="Howarth C."/>
            <person name="Jen D."/>
            <person name="Larson L."/>
            <person name="Lewis B."/>
            <person name="Mehta T."/>
            <person name="Park D."/>
            <person name="Pearson M."/>
            <person name="Roberts A."/>
            <person name="Saif S."/>
            <person name="Shea T."/>
            <person name="Shenoy N."/>
            <person name="Sisk P."/>
            <person name="Stolte C."/>
            <person name="Sykes S."/>
            <person name="Thomson T."/>
            <person name="Walk T."/>
            <person name="White J."/>
            <person name="Yandava C."/>
            <person name="Izard J."/>
            <person name="Baranova O.V."/>
            <person name="Blanton J.M."/>
            <person name="Tanner A.C."/>
            <person name="Dewhirst F.E."/>
            <person name="Haas B."/>
            <person name="Nusbaum C."/>
            <person name="Birren B."/>
        </authorList>
    </citation>
    <scope>NUCLEOTIDE SEQUENCE [LARGE SCALE GENOMIC DNA]</scope>
    <source>
        <strain evidence="1">1-1 BBBD Race 1</strain>
    </source>
</reference>
<dbReference type="AlphaFoldDB" id="A0A180FWJ6"/>
<reference evidence="1" key="2">
    <citation type="submission" date="2016-05" db="EMBL/GenBank/DDBJ databases">
        <title>Comparative analysis highlights variable genome content of wheat rusts and divergence of the mating loci.</title>
        <authorList>
            <person name="Cuomo C.A."/>
            <person name="Bakkeren G."/>
            <person name="Szabo L."/>
            <person name="Khalil H."/>
            <person name="Joly D."/>
            <person name="Goldberg J."/>
            <person name="Young S."/>
            <person name="Zeng Q."/>
            <person name="Fellers J."/>
        </authorList>
    </citation>
    <scope>NUCLEOTIDE SEQUENCE [LARGE SCALE GENOMIC DNA]</scope>
    <source>
        <strain evidence="1">1-1 BBBD Race 1</strain>
    </source>
</reference>
<accession>A0A180FWJ6</accession>
<name>A0A180FWJ6_PUCT1</name>
<gene>
    <name evidence="1" type="ORF">PTTG_10590</name>
</gene>
<keyword evidence="3" id="KW-1185">Reference proteome</keyword>
<proteinExistence type="predicted"/>
<dbReference type="OrthoDB" id="10344490at2759"/>
<dbReference type="EMBL" id="ADAS02011320">
    <property type="protein sequence ID" value="OAV84820.1"/>
    <property type="molecule type" value="Genomic_DNA"/>
</dbReference>
<dbReference type="Proteomes" id="UP000005240">
    <property type="component" value="Unassembled WGS sequence"/>
</dbReference>
<feature type="non-terminal residue" evidence="1">
    <location>
        <position position="1"/>
    </location>
</feature>
<dbReference type="EnsemblFungi" id="PTTG_10590-t43_1">
    <property type="protein sequence ID" value="PTTG_10590-t43_1-p1"/>
    <property type="gene ID" value="PTTG_10590"/>
</dbReference>
<organism evidence="1">
    <name type="scientific">Puccinia triticina (isolate 1-1 / race 1 (BBBD))</name>
    <name type="common">Brown leaf rust fungus</name>
    <dbReference type="NCBI Taxonomy" id="630390"/>
    <lineage>
        <taxon>Eukaryota</taxon>
        <taxon>Fungi</taxon>
        <taxon>Dikarya</taxon>
        <taxon>Basidiomycota</taxon>
        <taxon>Pucciniomycotina</taxon>
        <taxon>Pucciniomycetes</taxon>
        <taxon>Pucciniales</taxon>
        <taxon>Pucciniaceae</taxon>
        <taxon>Puccinia</taxon>
    </lineage>
</organism>
<evidence type="ECO:0000313" key="1">
    <source>
        <dbReference type="EMBL" id="OAV84820.1"/>
    </source>
</evidence>
<sequence>KALKAQEEGDEEKADRLLAMWDKIAGKTEAKGGSREAHNSSKEPNQIIPLKWPAQDQIDTQVGSTKFVWGVSNSHDDGGFTPYFHKLILELKGPLPFTIFNKEWQEKALTYQSLNRPKTEETAAEKGLRYHGYPVPDEWRQTFIDWTLNHASARETLGIKYKYSTLAEWLRIHKGHCEKLMKQHGFMVGLW</sequence>
<protein>
    <submittedName>
        <fullName evidence="1 2">Uncharacterized protein</fullName>
    </submittedName>
</protein>